<dbReference type="PANTHER" id="PTHR30330">
    <property type="entry name" value="AGSS FAMILY TRANSPORTER, SODIUM-ALANINE"/>
    <property type="match status" value="1"/>
</dbReference>
<evidence type="ECO:0000256" key="2">
    <source>
        <dbReference type="ARBA" id="ARBA00009261"/>
    </source>
</evidence>
<comment type="subcellular location">
    <subcellularLocation>
        <location evidence="1 8">Cell membrane</location>
        <topology evidence="1 8">Multi-pass membrane protein</topology>
    </subcellularLocation>
</comment>
<dbReference type="Gene3D" id="1.20.1740.10">
    <property type="entry name" value="Amino acid/polyamine transporter I"/>
    <property type="match status" value="1"/>
</dbReference>
<dbReference type="RefSeq" id="WP_133643686.1">
    <property type="nucleotide sequence ID" value="NZ_SNYI01000002.1"/>
</dbReference>
<feature type="chain" id="PRO_5020209970" evidence="9">
    <location>
        <begin position="21"/>
        <end position="691"/>
    </location>
</feature>
<dbReference type="Proteomes" id="UP000295468">
    <property type="component" value="Unassembled WGS sequence"/>
</dbReference>
<feature type="transmembrane region" description="Helical" evidence="8">
    <location>
        <begin position="242"/>
        <end position="262"/>
    </location>
</feature>
<keyword evidence="7 8" id="KW-0472">Membrane</keyword>
<comment type="similarity">
    <text evidence="2 8">Belongs to the alanine or glycine:cation symporter (AGCS) (TC 2.A.25) family.</text>
</comment>
<keyword evidence="4 8" id="KW-1003">Cell membrane</keyword>
<evidence type="ECO:0000256" key="8">
    <source>
        <dbReference type="RuleBase" id="RU363064"/>
    </source>
</evidence>
<evidence type="ECO:0000256" key="4">
    <source>
        <dbReference type="ARBA" id="ARBA00022475"/>
    </source>
</evidence>
<feature type="transmembrane region" description="Helical" evidence="8">
    <location>
        <begin position="447"/>
        <end position="467"/>
    </location>
</feature>
<feature type="transmembrane region" description="Helical" evidence="8">
    <location>
        <begin position="473"/>
        <end position="497"/>
    </location>
</feature>
<protein>
    <submittedName>
        <fullName evidence="10">AGCS family alanine or glycine:cation symporter</fullName>
    </submittedName>
</protein>
<dbReference type="EMBL" id="SNYI01000002">
    <property type="protein sequence ID" value="TDQ30806.1"/>
    <property type="molecule type" value="Genomic_DNA"/>
</dbReference>
<dbReference type="GO" id="GO:0005886">
    <property type="term" value="C:plasma membrane"/>
    <property type="evidence" value="ECO:0007669"/>
    <property type="project" value="UniProtKB-SubCell"/>
</dbReference>
<evidence type="ECO:0000313" key="10">
    <source>
        <dbReference type="EMBL" id="TDQ30806.1"/>
    </source>
</evidence>
<dbReference type="NCBIfam" id="TIGR00835">
    <property type="entry name" value="agcS"/>
    <property type="match status" value="1"/>
</dbReference>
<feature type="transmembrane region" description="Helical" evidence="8">
    <location>
        <begin position="418"/>
        <end position="435"/>
    </location>
</feature>
<dbReference type="PRINTS" id="PR00175">
    <property type="entry name" value="NAALASMPORT"/>
</dbReference>
<accession>A0A4R6TJ37</accession>
<feature type="signal peptide" evidence="9">
    <location>
        <begin position="1"/>
        <end position="20"/>
    </location>
</feature>
<proteinExistence type="inferred from homology"/>
<dbReference type="InterPro" id="IPR001463">
    <property type="entry name" value="Na/Ala_symport"/>
</dbReference>
<dbReference type="Pfam" id="PF01235">
    <property type="entry name" value="Na_Ala_symp"/>
    <property type="match status" value="1"/>
</dbReference>
<keyword evidence="11" id="KW-1185">Reference proteome</keyword>
<evidence type="ECO:0000313" key="11">
    <source>
        <dbReference type="Proteomes" id="UP000295468"/>
    </source>
</evidence>
<gene>
    <name evidence="10" type="ORF">CLV82_1497</name>
</gene>
<reference evidence="10 11" key="1">
    <citation type="submission" date="2019-03" db="EMBL/GenBank/DDBJ databases">
        <title>Genomic Encyclopedia of Archaeal and Bacterial Type Strains, Phase II (KMG-II): from individual species to whole genera.</title>
        <authorList>
            <person name="Goeker M."/>
        </authorList>
    </citation>
    <scope>NUCLEOTIDE SEQUENCE [LARGE SCALE GENOMIC DNA]</scope>
    <source>
        <strain evidence="10 11">DSM 18435</strain>
    </source>
</reference>
<comment type="caution">
    <text evidence="10">The sequence shown here is derived from an EMBL/GenBank/DDBJ whole genome shotgun (WGS) entry which is preliminary data.</text>
</comment>
<feature type="transmembrane region" description="Helical" evidence="8">
    <location>
        <begin position="646"/>
        <end position="665"/>
    </location>
</feature>
<keyword evidence="3 8" id="KW-0813">Transport</keyword>
<evidence type="ECO:0000256" key="3">
    <source>
        <dbReference type="ARBA" id="ARBA00022448"/>
    </source>
</evidence>
<evidence type="ECO:0000256" key="5">
    <source>
        <dbReference type="ARBA" id="ARBA00022692"/>
    </source>
</evidence>
<keyword evidence="5 8" id="KW-0812">Transmembrane</keyword>
<evidence type="ECO:0000256" key="6">
    <source>
        <dbReference type="ARBA" id="ARBA00022989"/>
    </source>
</evidence>
<dbReference type="OrthoDB" id="9804874at2"/>
<keyword evidence="9" id="KW-0732">Signal</keyword>
<keyword evidence="8" id="KW-0769">Symport</keyword>
<sequence>MKYCLTILSFLLAFAMQSQELEVNAKIANPSNTLNDGVVTLDVTGGTPPYTYKWSNQETPLDSPRATGLIEGIEYTVTITDSAGNSVTKEYKVETEAITEVFNGVMTPAVNGLGSVLFWDPFAAIGIYDPIAYADVKLIPIPGWTSDVQNKYILKKWLKPENSQVRKGEEIAVISMNDGPDETIVAPVDGSLKYLVKGGGVIYNSDNPEHIIEQGAHYLAEIEYAEPVALTHPNGDPVTKDIPFIVIWLVLGAAFFTIRMGFINIRGFKHSIDLARGKYDDPNAPGQVTHFQALATAVSGTVGLGNIAGVAVAVSLGGAGATFWMIVCGLLGMSSKFVECTLGVKYRDILPDGRVFGGPMNYLRYGLEKRNMGGFGKVLAGVFAVLAVGASFGGGNMFQANQSFEQLASQFPVLEGNGFWFGIATAILVGVVIIGGIKSIAKVTGRVVPIMASVYVLAALAVIIVNIENIGPAFSAIVEGAFNPSALKGGVIGVLVVGFQRAAFSNEAGVGSAAIAHSTAKTNNPPSEGFVALLEPFIDTVVVCTLTALVLIFTGMHEVEGMAGAQLTSDAFGSVISWFPYVLGVAVFLFAFSTMISWSYYGMRAWTYLFGKSQKSEMIYKMFFLIFVVVGASISLGAVLDFSDMMILAMSFPNIIGLYIMSGEVKGDLKDYLKKLKANTLFKSQKKGKAA</sequence>
<dbReference type="Gene3D" id="2.60.40.740">
    <property type="match status" value="1"/>
</dbReference>
<dbReference type="InterPro" id="IPR025667">
    <property type="entry name" value="SprB_repeat"/>
</dbReference>
<evidence type="ECO:0000256" key="7">
    <source>
        <dbReference type="ARBA" id="ARBA00023136"/>
    </source>
</evidence>
<dbReference type="Pfam" id="PF13573">
    <property type="entry name" value="SprB"/>
    <property type="match status" value="1"/>
</dbReference>
<dbReference type="GO" id="GO:0005283">
    <property type="term" value="F:amino acid:sodium symporter activity"/>
    <property type="evidence" value="ECO:0007669"/>
    <property type="project" value="InterPro"/>
</dbReference>
<feature type="transmembrane region" description="Helical" evidence="8">
    <location>
        <begin position="378"/>
        <end position="398"/>
    </location>
</feature>
<name>A0A4R6TJ37_9FLAO</name>
<evidence type="ECO:0000256" key="9">
    <source>
        <dbReference type="SAM" id="SignalP"/>
    </source>
</evidence>
<feature type="transmembrane region" description="Helical" evidence="8">
    <location>
        <begin position="537"/>
        <end position="556"/>
    </location>
</feature>
<dbReference type="PANTHER" id="PTHR30330:SF3">
    <property type="entry name" value="TRANSCRIPTIONAL REGULATOR, LRP FAMILY"/>
    <property type="match status" value="1"/>
</dbReference>
<keyword evidence="6 8" id="KW-1133">Transmembrane helix</keyword>
<feature type="transmembrane region" description="Helical" evidence="8">
    <location>
        <begin position="622"/>
        <end position="640"/>
    </location>
</feature>
<dbReference type="AlphaFoldDB" id="A0A4R6TJ37"/>
<feature type="transmembrane region" description="Helical" evidence="8">
    <location>
        <begin position="576"/>
        <end position="601"/>
    </location>
</feature>
<evidence type="ECO:0000256" key="1">
    <source>
        <dbReference type="ARBA" id="ARBA00004651"/>
    </source>
</evidence>
<organism evidence="10 11">
    <name type="scientific">Zeaxanthinibacter enoshimensis</name>
    <dbReference type="NCBI Taxonomy" id="392009"/>
    <lineage>
        <taxon>Bacteria</taxon>
        <taxon>Pseudomonadati</taxon>
        <taxon>Bacteroidota</taxon>
        <taxon>Flavobacteriia</taxon>
        <taxon>Flavobacteriales</taxon>
        <taxon>Flavobacteriaceae</taxon>
        <taxon>Zeaxanthinibacter</taxon>
    </lineage>
</organism>